<keyword evidence="3" id="KW-1185">Reference proteome</keyword>
<reference evidence="2 3" key="1">
    <citation type="submission" date="2019-03" db="EMBL/GenBank/DDBJ databases">
        <title>Metabolic reconstructions from genomes of highly enriched 'Candidatus Accumulibacter' and 'Candidatus Competibacter' bioreactor populations.</title>
        <authorList>
            <person name="Annavajhala M.K."/>
            <person name="Welles L."/>
            <person name="Abbas B."/>
            <person name="Sorokin D."/>
            <person name="Park H."/>
            <person name="Van Loosdrecht M."/>
            <person name="Chandran K."/>
        </authorList>
    </citation>
    <scope>NUCLEOTIDE SEQUENCE [LARGE SCALE GENOMIC DNA]</scope>
    <source>
        <strain evidence="2 3">SBR_G</strain>
    </source>
</reference>
<proteinExistence type="predicted"/>
<evidence type="ECO:0000313" key="3">
    <source>
        <dbReference type="Proteomes" id="UP000760480"/>
    </source>
</evidence>
<dbReference type="EMBL" id="SPMZ01000010">
    <property type="protein sequence ID" value="NMQ18283.1"/>
    <property type="molecule type" value="Genomic_DNA"/>
</dbReference>
<name>A0ABX1TFZ3_9GAMM</name>
<dbReference type="InterPro" id="IPR010486">
    <property type="entry name" value="HNS-dep_expression_A/B"/>
</dbReference>
<dbReference type="Pfam" id="PF06411">
    <property type="entry name" value="HdeA"/>
    <property type="match status" value="1"/>
</dbReference>
<dbReference type="RefSeq" id="WP_169247544.1">
    <property type="nucleotide sequence ID" value="NZ_SPMZ01000010.1"/>
</dbReference>
<sequence>MKPSLFAVALCLTASLLTPPALAKKTQMKNIDFGEITCGEFLQELSTSSSEDAGVVLMWIDGYLSGVSGDTSLNWKDLEKFSTNLVAYCGKKPDEKVLDAAEAVGIAE</sequence>
<accession>A0ABX1TFZ3</accession>
<comment type="caution">
    <text evidence="2">The sequence shown here is derived from an EMBL/GenBank/DDBJ whole genome shotgun (WGS) entry which is preliminary data.</text>
</comment>
<feature type="chain" id="PRO_5046876017" description="Acid stress chaperone HdeA" evidence="1">
    <location>
        <begin position="24"/>
        <end position="108"/>
    </location>
</feature>
<evidence type="ECO:0000313" key="2">
    <source>
        <dbReference type="EMBL" id="NMQ18283.1"/>
    </source>
</evidence>
<dbReference type="Proteomes" id="UP000760480">
    <property type="component" value="Unassembled WGS sequence"/>
</dbReference>
<gene>
    <name evidence="2" type="ORF">E4P82_03175</name>
</gene>
<feature type="signal peptide" evidence="1">
    <location>
        <begin position="1"/>
        <end position="23"/>
    </location>
</feature>
<protein>
    <recommendedName>
        <fullName evidence="4">Acid stress chaperone HdeA</fullName>
    </recommendedName>
</protein>
<evidence type="ECO:0008006" key="4">
    <source>
        <dbReference type="Google" id="ProtNLM"/>
    </source>
</evidence>
<evidence type="ECO:0000256" key="1">
    <source>
        <dbReference type="SAM" id="SignalP"/>
    </source>
</evidence>
<organism evidence="2 3">
    <name type="scientific">Candidatus Competibacter phosphatis</name>
    <dbReference type="NCBI Taxonomy" id="221280"/>
    <lineage>
        <taxon>Bacteria</taxon>
        <taxon>Pseudomonadati</taxon>
        <taxon>Pseudomonadota</taxon>
        <taxon>Gammaproteobacteria</taxon>
        <taxon>Candidatus Competibacteraceae</taxon>
        <taxon>Candidatus Competibacter</taxon>
    </lineage>
</organism>
<keyword evidence="1" id="KW-0732">Signal</keyword>